<dbReference type="Proteomes" id="UP000825886">
    <property type="component" value="Chromosome"/>
</dbReference>
<dbReference type="SUPFAM" id="SSF69635">
    <property type="entry name" value="Type III secretory system chaperone-like"/>
    <property type="match status" value="1"/>
</dbReference>
<keyword evidence="4" id="KW-1185">Reference proteome</keyword>
<name>A0ABX9ANJ6_9ENTR</name>
<dbReference type="Pfam" id="PF05932">
    <property type="entry name" value="CesT"/>
    <property type="match status" value="1"/>
</dbReference>
<gene>
    <name evidence="3" type="ORF">K6K13_19385</name>
</gene>
<evidence type="ECO:0000256" key="1">
    <source>
        <dbReference type="ARBA" id="ARBA00093771"/>
    </source>
</evidence>
<reference evidence="3 4" key="1">
    <citation type="submission" date="2021-08" db="EMBL/GenBank/DDBJ databases">
        <title>Culture and genomic analysis of Symbiopectobacterium purcellii sp. nov. gen. nov., isolated from the leafhopper Empoasca decipiens.</title>
        <authorList>
            <person name="Nadal-Jimenez P."/>
            <person name="Siozios S."/>
            <person name="Halliday N."/>
            <person name="Camara M."/>
            <person name="Hurst G.D.D."/>
        </authorList>
    </citation>
    <scope>NUCLEOTIDE SEQUENCE [LARGE SCALE GENOMIC DNA]</scope>
    <source>
        <strain evidence="3 4">SyEd1</strain>
    </source>
</reference>
<sequence length="150" mass="17179">MTFTELLQAISADMHVDINKAVDSGGCAIRFENNVELNIEYHNDEAYLFSPVMRTADILSDDFFASLLQIHLFGVATERCWFGFDASGNQVILFHLLTLDNMDAETAIKRIDTLITQVHYWQEHLPKIVNRASRPSIAQTTISRNRYQRT</sequence>
<protein>
    <recommendedName>
        <fullName evidence="2">Tir chaperone</fullName>
    </recommendedName>
</protein>
<dbReference type="InterPro" id="IPR010261">
    <property type="entry name" value="Tir_chaperone"/>
</dbReference>
<comment type="similarity">
    <text evidence="1">Belongs to the CesT/SycH chaperone family.</text>
</comment>
<dbReference type="RefSeq" id="WP_222158440.1">
    <property type="nucleotide sequence ID" value="NZ_CP081864.1"/>
</dbReference>
<dbReference type="Gene3D" id="3.30.1460.10">
    <property type="match status" value="1"/>
</dbReference>
<evidence type="ECO:0000256" key="2">
    <source>
        <dbReference type="ARBA" id="ARBA00093795"/>
    </source>
</evidence>
<dbReference type="EMBL" id="CP081864">
    <property type="protein sequence ID" value="QZN95340.1"/>
    <property type="molecule type" value="Genomic_DNA"/>
</dbReference>
<accession>A0ABX9ANJ6</accession>
<evidence type="ECO:0000313" key="3">
    <source>
        <dbReference type="EMBL" id="QZN95340.1"/>
    </source>
</evidence>
<evidence type="ECO:0000313" key="4">
    <source>
        <dbReference type="Proteomes" id="UP000825886"/>
    </source>
</evidence>
<organism evidence="3 4">
    <name type="scientific">Symbiopectobacterium purcellii</name>
    <dbReference type="NCBI Taxonomy" id="2871826"/>
    <lineage>
        <taxon>Bacteria</taxon>
        <taxon>Pseudomonadati</taxon>
        <taxon>Pseudomonadota</taxon>
        <taxon>Gammaproteobacteria</taxon>
        <taxon>Enterobacterales</taxon>
        <taxon>Enterobacteriaceae</taxon>
    </lineage>
</organism>
<dbReference type="CDD" id="cd16364">
    <property type="entry name" value="T3SC_I-like"/>
    <property type="match status" value="1"/>
</dbReference>
<proteinExistence type="inferred from homology"/>